<protein>
    <submittedName>
        <fullName evidence="7">Sigma-70 family RNA polymerase sigma factor</fullName>
    </submittedName>
</protein>
<dbReference type="EMBL" id="CP032819">
    <property type="protein sequence ID" value="AZS31941.1"/>
    <property type="molecule type" value="Genomic_DNA"/>
</dbReference>
<keyword evidence="3" id="KW-0731">Sigma factor</keyword>
<dbReference type="Pfam" id="PF04542">
    <property type="entry name" value="Sigma70_r2"/>
    <property type="match status" value="1"/>
</dbReference>
<keyword evidence="8" id="KW-1185">Reference proteome</keyword>
<dbReference type="AlphaFoldDB" id="A0A3S9VZK4"/>
<organism evidence="7 8">
    <name type="scientific">Butyricimonas faecalis</name>
    <dbReference type="NCBI Taxonomy" id="2093856"/>
    <lineage>
        <taxon>Bacteria</taxon>
        <taxon>Pseudomonadati</taxon>
        <taxon>Bacteroidota</taxon>
        <taxon>Bacteroidia</taxon>
        <taxon>Bacteroidales</taxon>
        <taxon>Odoribacteraceae</taxon>
        <taxon>Butyricimonas</taxon>
    </lineage>
</organism>
<reference evidence="7 8" key="1">
    <citation type="submission" date="2018-10" db="EMBL/GenBank/DDBJ databases">
        <title>Butyricimonas faecalis sp. nov., isolated from human faeces and emended description of the genus Butyricimonas.</title>
        <authorList>
            <person name="Le Roy T."/>
            <person name="Van der Smissen P."/>
            <person name="Paquot A."/>
            <person name="Delzenne N."/>
            <person name="Muccioli G."/>
            <person name="Collet J.-F."/>
            <person name="Cani P.D."/>
        </authorList>
    </citation>
    <scope>NUCLEOTIDE SEQUENCE [LARGE SCALE GENOMIC DNA]</scope>
    <source>
        <strain evidence="7 8">H184</strain>
    </source>
</reference>
<evidence type="ECO:0000256" key="4">
    <source>
        <dbReference type="ARBA" id="ARBA00023163"/>
    </source>
</evidence>
<dbReference type="OrthoDB" id="1094598at2"/>
<dbReference type="InterPro" id="IPR013324">
    <property type="entry name" value="RNA_pol_sigma_r3/r4-like"/>
</dbReference>
<evidence type="ECO:0000256" key="1">
    <source>
        <dbReference type="ARBA" id="ARBA00010641"/>
    </source>
</evidence>
<feature type="domain" description="RNA polymerase sigma factor 70 region 4 type 2" evidence="6">
    <location>
        <begin position="116"/>
        <end position="160"/>
    </location>
</feature>
<name>A0A3S9VZK4_9BACT</name>
<evidence type="ECO:0000313" key="8">
    <source>
        <dbReference type="Proteomes" id="UP000270673"/>
    </source>
</evidence>
<evidence type="ECO:0000313" key="7">
    <source>
        <dbReference type="EMBL" id="AZS31941.1"/>
    </source>
</evidence>
<dbReference type="NCBIfam" id="TIGR02937">
    <property type="entry name" value="sigma70-ECF"/>
    <property type="match status" value="1"/>
</dbReference>
<evidence type="ECO:0000256" key="2">
    <source>
        <dbReference type="ARBA" id="ARBA00023015"/>
    </source>
</evidence>
<evidence type="ECO:0000259" key="6">
    <source>
        <dbReference type="Pfam" id="PF08281"/>
    </source>
</evidence>
<dbReference type="GO" id="GO:0003677">
    <property type="term" value="F:DNA binding"/>
    <property type="evidence" value="ECO:0007669"/>
    <property type="project" value="InterPro"/>
</dbReference>
<evidence type="ECO:0000259" key="5">
    <source>
        <dbReference type="Pfam" id="PF04542"/>
    </source>
</evidence>
<keyword evidence="2" id="KW-0805">Transcription regulation</keyword>
<feature type="domain" description="RNA polymerase sigma-70 region 2" evidence="5">
    <location>
        <begin position="21"/>
        <end position="87"/>
    </location>
</feature>
<gene>
    <name evidence="7" type="ORF">D8S85_07895</name>
</gene>
<dbReference type="Gene3D" id="1.10.1740.10">
    <property type="match status" value="1"/>
</dbReference>
<dbReference type="CDD" id="cd06171">
    <property type="entry name" value="Sigma70_r4"/>
    <property type="match status" value="1"/>
</dbReference>
<dbReference type="InterPro" id="IPR013325">
    <property type="entry name" value="RNA_pol_sigma_r2"/>
</dbReference>
<keyword evidence="4" id="KW-0804">Transcription</keyword>
<dbReference type="InterPro" id="IPR036388">
    <property type="entry name" value="WH-like_DNA-bd_sf"/>
</dbReference>
<dbReference type="SUPFAM" id="SSF88659">
    <property type="entry name" value="Sigma3 and sigma4 domains of RNA polymerase sigma factors"/>
    <property type="match status" value="1"/>
</dbReference>
<dbReference type="InterPro" id="IPR007627">
    <property type="entry name" value="RNA_pol_sigma70_r2"/>
</dbReference>
<dbReference type="InterPro" id="IPR013249">
    <property type="entry name" value="RNA_pol_sigma70_r4_t2"/>
</dbReference>
<proteinExistence type="inferred from homology"/>
<comment type="similarity">
    <text evidence="1">Belongs to the sigma-70 factor family. ECF subfamily.</text>
</comment>
<dbReference type="PANTHER" id="PTHR43133">
    <property type="entry name" value="RNA POLYMERASE ECF-TYPE SIGMA FACTO"/>
    <property type="match status" value="1"/>
</dbReference>
<dbReference type="KEGG" id="buy:D8S85_07895"/>
<dbReference type="InterPro" id="IPR039425">
    <property type="entry name" value="RNA_pol_sigma-70-like"/>
</dbReference>
<evidence type="ECO:0000256" key="3">
    <source>
        <dbReference type="ARBA" id="ARBA00023082"/>
    </source>
</evidence>
<sequence length="187" mass="22118">MKDRQICDLLNSHDKRGMELLFEVYYKSLVSWANTFLNDLNLAEDVVQEFFIALWNQEIHRDLRPETLSSFLRVLVRNRCYNQLGKRDIFSRFVSLESIDCMFEEYDDSKDQIVARIMREIALLPTRSQEILNCVFIEGLKYQEVADRLGISVSTVKTLLGISVRKLRERMGKERFADFLLFYCAYC</sequence>
<dbReference type="PANTHER" id="PTHR43133:SF46">
    <property type="entry name" value="RNA POLYMERASE SIGMA-70 FACTOR ECF SUBFAMILY"/>
    <property type="match status" value="1"/>
</dbReference>
<dbReference type="GO" id="GO:0016987">
    <property type="term" value="F:sigma factor activity"/>
    <property type="evidence" value="ECO:0007669"/>
    <property type="project" value="UniProtKB-KW"/>
</dbReference>
<dbReference type="Pfam" id="PF08281">
    <property type="entry name" value="Sigma70_r4_2"/>
    <property type="match status" value="1"/>
</dbReference>
<dbReference type="GO" id="GO:0006352">
    <property type="term" value="P:DNA-templated transcription initiation"/>
    <property type="evidence" value="ECO:0007669"/>
    <property type="project" value="InterPro"/>
</dbReference>
<dbReference type="InterPro" id="IPR014284">
    <property type="entry name" value="RNA_pol_sigma-70_dom"/>
</dbReference>
<dbReference type="SUPFAM" id="SSF88946">
    <property type="entry name" value="Sigma2 domain of RNA polymerase sigma factors"/>
    <property type="match status" value="1"/>
</dbReference>
<dbReference type="Proteomes" id="UP000270673">
    <property type="component" value="Chromosome"/>
</dbReference>
<accession>A0A3S9VZK4</accession>
<dbReference type="Gene3D" id="1.10.10.10">
    <property type="entry name" value="Winged helix-like DNA-binding domain superfamily/Winged helix DNA-binding domain"/>
    <property type="match status" value="1"/>
</dbReference>